<protein>
    <recommendedName>
        <fullName evidence="2 9">Protein RecA</fullName>
    </recommendedName>
    <alternativeName>
        <fullName evidence="8 9">Recombinase A</fullName>
    </alternativeName>
</protein>
<dbReference type="PROSITE" id="PS50162">
    <property type="entry name" value="RECA_2"/>
    <property type="match status" value="1"/>
</dbReference>
<dbReference type="PRINTS" id="PR00142">
    <property type="entry name" value="RECA"/>
</dbReference>
<dbReference type="InterPro" id="IPR023400">
    <property type="entry name" value="RecA_C_sf"/>
</dbReference>
<dbReference type="EMBL" id="CP013979">
    <property type="protein sequence ID" value="ANJ27433.1"/>
    <property type="molecule type" value="Genomic_DNA"/>
</dbReference>
<dbReference type="Gene3D" id="3.40.50.300">
    <property type="entry name" value="P-loop containing nucleotide triphosphate hydrolases"/>
    <property type="match status" value="1"/>
</dbReference>
<reference evidence="15" key="2">
    <citation type="submission" date="2016-01" db="EMBL/GenBank/DDBJ databases">
        <title>Complete genome sequence of Agromyces aureus AR33T and comparison with related organisms.</title>
        <authorList>
            <person name="Corretto E."/>
            <person name="Antonielli L."/>
            <person name="Sessitsch A."/>
            <person name="Brader G."/>
        </authorList>
    </citation>
    <scope>NUCLEOTIDE SEQUENCE [LARGE SCALE GENOMIC DNA]</scope>
    <source>
        <strain evidence="15">AR33</strain>
    </source>
</reference>
<evidence type="ECO:0000256" key="3">
    <source>
        <dbReference type="ARBA" id="ARBA00022741"/>
    </source>
</evidence>
<dbReference type="HAMAP" id="MF_00268">
    <property type="entry name" value="RecA"/>
    <property type="match status" value="1"/>
</dbReference>
<evidence type="ECO:0000256" key="8">
    <source>
        <dbReference type="ARBA" id="ARBA00033319"/>
    </source>
</evidence>
<dbReference type="PANTHER" id="PTHR45900">
    <property type="entry name" value="RECA"/>
    <property type="match status" value="1"/>
</dbReference>
<gene>
    <name evidence="9" type="primary">recA</name>
    <name evidence="14" type="ORF">ATC03_12660</name>
</gene>
<dbReference type="InterPro" id="IPR013765">
    <property type="entry name" value="DNA_recomb/repair_RecA"/>
</dbReference>
<evidence type="ECO:0000313" key="15">
    <source>
        <dbReference type="Proteomes" id="UP000078437"/>
    </source>
</evidence>
<evidence type="ECO:0000256" key="9">
    <source>
        <dbReference type="HAMAP-Rule" id="MF_00268"/>
    </source>
</evidence>
<evidence type="ECO:0000256" key="7">
    <source>
        <dbReference type="ARBA" id="ARBA00023236"/>
    </source>
</evidence>
<keyword evidence="9 11" id="KW-0227">DNA damage</keyword>
<dbReference type="InterPro" id="IPR049428">
    <property type="entry name" value="RecA-like_N"/>
</dbReference>
<dbReference type="Pfam" id="PF21096">
    <property type="entry name" value="RecA_C"/>
    <property type="match status" value="1"/>
</dbReference>
<dbReference type="AlphaFoldDB" id="A0A191WGY4"/>
<dbReference type="SMART" id="SM00382">
    <property type="entry name" value="AAA"/>
    <property type="match status" value="1"/>
</dbReference>
<keyword evidence="9 10" id="KW-0234">DNA repair</keyword>
<evidence type="ECO:0000256" key="4">
    <source>
        <dbReference type="ARBA" id="ARBA00022840"/>
    </source>
</evidence>
<dbReference type="FunFam" id="3.40.50.300:FF:000087">
    <property type="entry name" value="Recombinase RecA"/>
    <property type="match status" value="1"/>
</dbReference>
<dbReference type="GO" id="GO:0005829">
    <property type="term" value="C:cytosol"/>
    <property type="evidence" value="ECO:0007669"/>
    <property type="project" value="TreeGrafter"/>
</dbReference>
<evidence type="ECO:0000313" key="14">
    <source>
        <dbReference type="EMBL" id="ANJ27433.1"/>
    </source>
</evidence>
<dbReference type="InterPro" id="IPR020584">
    <property type="entry name" value="DNA_recomb/repair_RecA_CS"/>
</dbReference>
<keyword evidence="9" id="KW-0963">Cytoplasm</keyword>
<dbReference type="GO" id="GO:0005524">
    <property type="term" value="F:ATP binding"/>
    <property type="evidence" value="ECO:0007669"/>
    <property type="project" value="UniProtKB-UniRule"/>
</dbReference>
<dbReference type="GO" id="GO:0003697">
    <property type="term" value="F:single-stranded DNA binding"/>
    <property type="evidence" value="ECO:0007669"/>
    <property type="project" value="UniProtKB-UniRule"/>
</dbReference>
<evidence type="ECO:0000256" key="11">
    <source>
        <dbReference type="RuleBase" id="RU004527"/>
    </source>
</evidence>
<comment type="similarity">
    <text evidence="1 9 11">Belongs to the RecA family.</text>
</comment>
<dbReference type="InterPro" id="IPR049261">
    <property type="entry name" value="RecA-like_C"/>
</dbReference>
<feature type="domain" description="RecA family profile 1" evidence="12">
    <location>
        <begin position="37"/>
        <end position="196"/>
    </location>
</feature>
<accession>A0A191WGY4</accession>
<evidence type="ECO:0000256" key="5">
    <source>
        <dbReference type="ARBA" id="ARBA00023125"/>
    </source>
</evidence>
<dbReference type="STRING" id="453304.ATC03_12660"/>
<name>A0A191WGY4_9MICO</name>
<dbReference type="PROSITE" id="PS00321">
    <property type="entry name" value="RECA_1"/>
    <property type="match status" value="1"/>
</dbReference>
<dbReference type="InterPro" id="IPR020587">
    <property type="entry name" value="RecA_monomer-monomer_interface"/>
</dbReference>
<dbReference type="InterPro" id="IPR020588">
    <property type="entry name" value="RecA_ATP-bd"/>
</dbReference>
<dbReference type="SUPFAM" id="SSF54752">
    <property type="entry name" value="RecA protein, C-terminal domain"/>
    <property type="match status" value="1"/>
</dbReference>
<dbReference type="GO" id="GO:0009432">
    <property type="term" value="P:SOS response"/>
    <property type="evidence" value="ECO:0007669"/>
    <property type="project" value="UniProtKB-UniRule"/>
</dbReference>
<feature type="domain" description="RecA family profile 2" evidence="13">
    <location>
        <begin position="201"/>
        <end position="274"/>
    </location>
</feature>
<dbReference type="KEGG" id="agy:ATC03_12660"/>
<keyword evidence="3 9" id="KW-0547">Nucleotide-binding</keyword>
<evidence type="ECO:0000259" key="12">
    <source>
        <dbReference type="PROSITE" id="PS50162"/>
    </source>
</evidence>
<dbReference type="OrthoDB" id="9776733at2"/>
<dbReference type="NCBIfam" id="TIGR02012">
    <property type="entry name" value="tigrfam_recA"/>
    <property type="match status" value="1"/>
</dbReference>
<reference evidence="14 15" key="1">
    <citation type="journal article" date="2016" name="Int. J. Syst. Evol. Microbiol.">
        <title>Agromyces aureus sp. nov., isolated from the rhizosphere of Salix caprea L. grown in a heavy-metal-contaminated soil.</title>
        <authorList>
            <person name="Corretto E."/>
            <person name="Antonielli L."/>
            <person name="Sessitsch A."/>
            <person name="Compant S."/>
            <person name="Gorfer M."/>
            <person name="Kuffner M."/>
            <person name="Brader G."/>
        </authorList>
    </citation>
    <scope>NUCLEOTIDE SEQUENCE [LARGE SCALE GENOMIC DNA]</scope>
    <source>
        <strain evidence="14 15">AR33</strain>
    </source>
</reference>
<dbReference type="RefSeq" id="WP_067877633.1">
    <property type="nucleotide sequence ID" value="NZ_CP013979.1"/>
</dbReference>
<dbReference type="CDD" id="cd00983">
    <property type="entry name" value="RecA"/>
    <property type="match status" value="1"/>
</dbReference>
<dbReference type="PROSITE" id="PS50163">
    <property type="entry name" value="RECA_3"/>
    <property type="match status" value="1"/>
</dbReference>
<evidence type="ECO:0000259" key="13">
    <source>
        <dbReference type="PROSITE" id="PS50163"/>
    </source>
</evidence>
<dbReference type="Proteomes" id="UP000078437">
    <property type="component" value="Chromosome"/>
</dbReference>
<comment type="subcellular location">
    <subcellularLocation>
        <location evidence="9">Cytoplasm</location>
    </subcellularLocation>
</comment>
<dbReference type="PANTHER" id="PTHR45900:SF1">
    <property type="entry name" value="MITOCHONDRIAL DNA REPAIR PROTEIN RECA HOMOLOG-RELATED"/>
    <property type="match status" value="1"/>
</dbReference>
<dbReference type="GO" id="GO:0140664">
    <property type="term" value="F:ATP-dependent DNA damage sensor activity"/>
    <property type="evidence" value="ECO:0007669"/>
    <property type="project" value="InterPro"/>
</dbReference>
<evidence type="ECO:0000256" key="6">
    <source>
        <dbReference type="ARBA" id="ARBA00023172"/>
    </source>
</evidence>
<dbReference type="Pfam" id="PF00154">
    <property type="entry name" value="RecA_N"/>
    <property type="match status" value="1"/>
</dbReference>
<dbReference type="InterPro" id="IPR003593">
    <property type="entry name" value="AAA+_ATPase"/>
</dbReference>
<keyword evidence="7 9" id="KW-0742">SOS response</keyword>
<keyword evidence="15" id="KW-1185">Reference proteome</keyword>
<organism evidence="14 15">
    <name type="scientific">Agromyces aureus</name>
    <dbReference type="NCBI Taxonomy" id="453304"/>
    <lineage>
        <taxon>Bacteria</taxon>
        <taxon>Bacillati</taxon>
        <taxon>Actinomycetota</taxon>
        <taxon>Actinomycetes</taxon>
        <taxon>Micrococcales</taxon>
        <taxon>Microbacteriaceae</taxon>
        <taxon>Agromyces</taxon>
    </lineage>
</organism>
<proteinExistence type="inferred from homology"/>
<evidence type="ECO:0000256" key="1">
    <source>
        <dbReference type="ARBA" id="ARBA00009391"/>
    </source>
</evidence>
<keyword evidence="6 9" id="KW-0233">DNA recombination</keyword>
<dbReference type="GO" id="GO:0006281">
    <property type="term" value="P:DNA repair"/>
    <property type="evidence" value="ECO:0007669"/>
    <property type="project" value="UniProtKB-UniRule"/>
</dbReference>
<sequence>MPSPADREKSLETALAQIDRQFGKGSVMRLGSEDRAPVEVIPTGSIALDIALGIGGLPRGRIIEIYGPESSGKTTLTLHAIANAQRAGGIAAFIDAEHALDPEYAKKLGVDIDALLVSQPDTGEQALEIADMLVRSGSIDLVVIDSVAALVPRAEIEGEMGDSHVGLQARLMSQALRKLTGGLSQTNTTMIFINQLREKIGVFFGSPETTAGGKALKFYASVRLDIRRIETMKDGTEAVGNRTRVKVVKNKMAPPFKQAEFDILYGTGISREGSLIDFGVDQGIVKKSGAWYTYDGDQLGQGKENARNFLLSNPDIAADIEQKILVKLGVGKAGAEAAAAAPNNVESIAPKQARKGA</sequence>
<dbReference type="GO" id="GO:0003684">
    <property type="term" value="F:damaged DNA binding"/>
    <property type="evidence" value="ECO:0007669"/>
    <property type="project" value="UniProtKB-UniRule"/>
</dbReference>
<feature type="binding site" evidence="9">
    <location>
        <begin position="67"/>
        <end position="74"/>
    </location>
    <ligand>
        <name>ATP</name>
        <dbReference type="ChEBI" id="CHEBI:30616"/>
    </ligand>
</feature>
<dbReference type="InterPro" id="IPR027417">
    <property type="entry name" value="P-loop_NTPase"/>
</dbReference>
<dbReference type="SUPFAM" id="SSF52540">
    <property type="entry name" value="P-loop containing nucleoside triphosphate hydrolases"/>
    <property type="match status" value="1"/>
</dbReference>
<keyword evidence="4 9" id="KW-0067">ATP-binding</keyword>
<comment type="function">
    <text evidence="9">Can catalyze the hydrolysis of ATP in the presence of single-stranded DNA, the ATP-dependent uptake of single-stranded DNA by duplex DNA, and the ATP-dependent hybridization of homologous single-stranded DNAs. It interacts with LexA causing its activation and leading to its autocatalytic cleavage.</text>
</comment>
<keyword evidence="5 9" id="KW-0238">DNA-binding</keyword>
<dbReference type="GO" id="GO:0006310">
    <property type="term" value="P:DNA recombination"/>
    <property type="evidence" value="ECO:0007669"/>
    <property type="project" value="UniProtKB-UniRule"/>
</dbReference>
<evidence type="ECO:0000256" key="2">
    <source>
        <dbReference type="ARBA" id="ARBA00015553"/>
    </source>
</evidence>
<evidence type="ECO:0000256" key="10">
    <source>
        <dbReference type="RuleBase" id="RU000526"/>
    </source>
</evidence>